<organism evidence="1 2">
    <name type="scientific">Sulfobacillus benefaciens</name>
    <dbReference type="NCBI Taxonomy" id="453960"/>
    <lineage>
        <taxon>Bacteria</taxon>
        <taxon>Bacillati</taxon>
        <taxon>Bacillota</taxon>
        <taxon>Clostridia</taxon>
        <taxon>Eubacteriales</taxon>
        <taxon>Clostridiales Family XVII. Incertae Sedis</taxon>
        <taxon>Sulfobacillus</taxon>
    </lineage>
</organism>
<protein>
    <submittedName>
        <fullName evidence="1">Uncharacterized protein</fullName>
    </submittedName>
</protein>
<accession>A0A2T2XG03</accession>
<gene>
    <name evidence="1" type="ORF">C7B46_09735</name>
</gene>
<reference evidence="1 2" key="1">
    <citation type="journal article" date="2014" name="BMC Genomics">
        <title>Comparison of environmental and isolate Sulfobacillus genomes reveals diverse carbon, sulfur, nitrogen, and hydrogen metabolisms.</title>
        <authorList>
            <person name="Justice N.B."/>
            <person name="Norman A."/>
            <person name="Brown C.T."/>
            <person name="Singh A."/>
            <person name="Thomas B.C."/>
            <person name="Banfield J.F."/>
        </authorList>
    </citation>
    <scope>NUCLEOTIDE SEQUENCE [LARGE SCALE GENOMIC DNA]</scope>
    <source>
        <strain evidence="1">AMDSBA4</strain>
    </source>
</reference>
<dbReference type="Proteomes" id="UP000242972">
    <property type="component" value="Unassembled WGS sequence"/>
</dbReference>
<sequence>MPMTTFQYLIGPHLWIKRSPEWNAVMEAVALPLFSDHERGQIMQWIDLESRTINWDAIHQAAHQFSPQSRIVLRIAHALFNGGDCQLSEIGELSSAGRSAVILLIGQRYR</sequence>
<proteinExistence type="predicted"/>
<evidence type="ECO:0000313" key="1">
    <source>
        <dbReference type="EMBL" id="PSR33435.1"/>
    </source>
</evidence>
<comment type="caution">
    <text evidence="1">The sequence shown here is derived from an EMBL/GenBank/DDBJ whole genome shotgun (WGS) entry which is preliminary data.</text>
</comment>
<dbReference type="AlphaFoldDB" id="A0A2T2XG03"/>
<name>A0A2T2XG03_9FIRM</name>
<dbReference type="EMBL" id="PXYW01000020">
    <property type="protein sequence ID" value="PSR33435.1"/>
    <property type="molecule type" value="Genomic_DNA"/>
</dbReference>
<evidence type="ECO:0000313" key="2">
    <source>
        <dbReference type="Proteomes" id="UP000242972"/>
    </source>
</evidence>